<feature type="transmembrane region" description="Helical" evidence="13">
    <location>
        <begin position="32"/>
        <end position="53"/>
    </location>
</feature>
<dbReference type="OrthoDB" id="9805577at2"/>
<comment type="subcellular location">
    <subcellularLocation>
        <location evidence="13">Cell membrane</location>
        <topology evidence="13">Multi-pass membrane protein</topology>
    </subcellularLocation>
    <subcellularLocation>
        <location evidence="1">Membrane</location>
        <topology evidence="1">Multi-pass membrane protein</topology>
    </subcellularLocation>
</comment>
<sequence>MHTDAEGSADADHLAANGGRETHSTKSSQSTAALALGAVGVVYGDIGTSPIYALREATRAVAGDRPPTEAEMLGILSIIVWSLTLIVSIKYVLFVLRADNNNEGGTLSLMALARRDAGSYAPAILLLGMVGAALFFGDAIITPAISVLSAVEGLEVVTPAFSEYVIAITLAILLTLFAVQRFGTARVASVFGPITATWFVTLGASGAVELAEYPAVLAALDPSYAVLFMIDHSGVALVVMGAAFLAVTGAEAIYADLGHFGRRPIVLAWFALVFPALLINYFGQGAYVISHGGVVEQPLFQMVPQWATLPMVILATMATVIASQAVITGAYSLTRQAIQLQLLPRLEVQHTSETQSGQIYMPQVNLLLLIGVVILVAEFGSSGALASAYGISVAGEMVVTALLLFFVVWRTWRRSVWLAALLITPFLLLDLTFLWANAQKIGDGGWVSIAVAAVLTVMMVTWRKGSRLLFRKTRKSEVPLALLTDNLAAKRPTLVSGTAVFLTSDPESAPTALMHSLKHYHVLHEKNAILTVEMTEEPYVAEHRRAKITEINDLFMRVVLRFGYMEQPNVPKALAVCRKQGWKFDIMSTSFFVSRRSLRISRRSLMPRWQDKLFMALARNASDASAYFQIPTGRVVEIGTQVTL</sequence>
<protein>
    <recommendedName>
        <fullName evidence="13">Probable potassium transport system protein Kup</fullName>
    </recommendedName>
</protein>
<name>A0A5D4GY28_9HYPH</name>
<feature type="domain" description="K+ potassium transporter integral membrane" evidence="15">
    <location>
        <begin position="34"/>
        <end position="484"/>
    </location>
</feature>
<evidence type="ECO:0000256" key="4">
    <source>
        <dbReference type="ARBA" id="ARBA00022475"/>
    </source>
</evidence>
<dbReference type="GO" id="GO:0015293">
    <property type="term" value="F:symporter activity"/>
    <property type="evidence" value="ECO:0007669"/>
    <property type="project" value="UniProtKB-UniRule"/>
</dbReference>
<feature type="transmembrane region" description="Helical" evidence="13">
    <location>
        <begin position="191"/>
        <end position="213"/>
    </location>
</feature>
<proteinExistence type="inferred from homology"/>
<dbReference type="GO" id="GO:0005886">
    <property type="term" value="C:plasma membrane"/>
    <property type="evidence" value="ECO:0007669"/>
    <property type="project" value="UniProtKB-SubCell"/>
</dbReference>
<feature type="domain" description="K+ potassium transporter C-terminal" evidence="16">
    <location>
        <begin position="496"/>
        <end position="644"/>
    </location>
</feature>
<evidence type="ECO:0000256" key="1">
    <source>
        <dbReference type="ARBA" id="ARBA00004141"/>
    </source>
</evidence>
<keyword evidence="12 13" id="KW-0472">Membrane</keyword>
<evidence type="ECO:0000256" key="10">
    <source>
        <dbReference type="ARBA" id="ARBA00022989"/>
    </source>
</evidence>
<comment type="function">
    <text evidence="13">Transport of potassium into the cell. Likely operates as a K(+):H(+) symporter.</text>
</comment>
<evidence type="ECO:0000256" key="13">
    <source>
        <dbReference type="HAMAP-Rule" id="MF_01522"/>
    </source>
</evidence>
<reference evidence="17 18" key="1">
    <citation type="submission" date="2019-08" db="EMBL/GenBank/DDBJ databases">
        <authorList>
            <person name="Seo Y.L."/>
        </authorList>
    </citation>
    <scope>NUCLEOTIDE SEQUENCE [LARGE SCALE GENOMIC DNA]</scope>
    <source>
        <strain evidence="17 18">MaA-C15</strain>
    </source>
</reference>
<feature type="transmembrane region" description="Helical" evidence="13">
    <location>
        <begin position="444"/>
        <end position="462"/>
    </location>
</feature>
<dbReference type="HAMAP" id="MF_01522">
    <property type="entry name" value="Kup"/>
    <property type="match status" value="1"/>
</dbReference>
<gene>
    <name evidence="13" type="primary">kup</name>
    <name evidence="17" type="ORF">FY036_10340</name>
</gene>
<keyword evidence="9 13" id="KW-0630">Potassium</keyword>
<evidence type="ECO:0000259" key="15">
    <source>
        <dbReference type="Pfam" id="PF02705"/>
    </source>
</evidence>
<feature type="transmembrane region" description="Helical" evidence="13">
    <location>
        <begin position="364"/>
        <end position="382"/>
    </location>
</feature>
<keyword evidence="5" id="KW-0997">Cell inner membrane</keyword>
<keyword evidence="3 13" id="KW-0813">Transport</keyword>
<dbReference type="InterPro" id="IPR023051">
    <property type="entry name" value="Kup"/>
</dbReference>
<feature type="transmembrane region" description="Helical" evidence="13">
    <location>
        <begin position="161"/>
        <end position="179"/>
    </location>
</feature>
<feature type="transmembrane region" description="Helical" evidence="13">
    <location>
        <begin position="309"/>
        <end position="333"/>
    </location>
</feature>
<feature type="compositionally biased region" description="Basic and acidic residues" evidence="14">
    <location>
        <begin position="1"/>
        <end position="13"/>
    </location>
</feature>
<comment type="caution">
    <text evidence="17">The sequence shown here is derived from an EMBL/GenBank/DDBJ whole genome shotgun (WGS) entry which is preliminary data.</text>
</comment>
<evidence type="ECO:0000256" key="3">
    <source>
        <dbReference type="ARBA" id="ARBA00022448"/>
    </source>
</evidence>
<comment type="catalytic activity">
    <reaction evidence="13">
        <text>K(+)(in) + H(+)(in) = K(+)(out) + H(+)(out)</text>
        <dbReference type="Rhea" id="RHEA:28490"/>
        <dbReference type="ChEBI" id="CHEBI:15378"/>
        <dbReference type="ChEBI" id="CHEBI:29103"/>
    </reaction>
</comment>
<feature type="transmembrane region" description="Helical" evidence="13">
    <location>
        <begin position="233"/>
        <end position="254"/>
    </location>
</feature>
<evidence type="ECO:0000313" key="17">
    <source>
        <dbReference type="EMBL" id="TYR32883.1"/>
    </source>
</evidence>
<feature type="transmembrane region" description="Helical" evidence="13">
    <location>
        <begin position="117"/>
        <end position="141"/>
    </location>
</feature>
<evidence type="ECO:0000256" key="14">
    <source>
        <dbReference type="SAM" id="MobiDB-lite"/>
    </source>
</evidence>
<evidence type="ECO:0000256" key="6">
    <source>
        <dbReference type="ARBA" id="ARBA00022538"/>
    </source>
</evidence>
<evidence type="ECO:0000259" key="16">
    <source>
        <dbReference type="Pfam" id="PF22776"/>
    </source>
</evidence>
<keyword evidence="18" id="KW-1185">Reference proteome</keyword>
<evidence type="ECO:0000256" key="7">
    <source>
        <dbReference type="ARBA" id="ARBA00022692"/>
    </source>
</evidence>
<evidence type="ECO:0000313" key="18">
    <source>
        <dbReference type="Proteomes" id="UP000323258"/>
    </source>
</evidence>
<dbReference type="Pfam" id="PF02705">
    <property type="entry name" value="K_trans"/>
    <property type="match status" value="1"/>
</dbReference>
<dbReference type="RefSeq" id="WP_148914645.1">
    <property type="nucleotide sequence ID" value="NZ_VSZS01000061.1"/>
</dbReference>
<evidence type="ECO:0000256" key="12">
    <source>
        <dbReference type="ARBA" id="ARBA00023136"/>
    </source>
</evidence>
<evidence type="ECO:0000256" key="2">
    <source>
        <dbReference type="ARBA" id="ARBA00007019"/>
    </source>
</evidence>
<keyword evidence="8 13" id="KW-0769">Symport</keyword>
<dbReference type="InterPro" id="IPR053952">
    <property type="entry name" value="K_trans_C"/>
</dbReference>
<dbReference type="Pfam" id="PF22776">
    <property type="entry name" value="K_trans_C"/>
    <property type="match status" value="1"/>
</dbReference>
<dbReference type="EMBL" id="VSZS01000061">
    <property type="protein sequence ID" value="TYR32883.1"/>
    <property type="molecule type" value="Genomic_DNA"/>
</dbReference>
<dbReference type="InterPro" id="IPR003855">
    <property type="entry name" value="K+_transporter"/>
</dbReference>
<dbReference type="InterPro" id="IPR053951">
    <property type="entry name" value="K_trans_N"/>
</dbReference>
<evidence type="ECO:0000256" key="9">
    <source>
        <dbReference type="ARBA" id="ARBA00022958"/>
    </source>
</evidence>
<comment type="similarity">
    <text evidence="2 13">Belongs to the HAK/KUP transporter (TC 2.A.72) family.</text>
</comment>
<accession>A0A5D4GY28</accession>
<dbReference type="AlphaFoldDB" id="A0A5D4GY28"/>
<keyword evidence="4 13" id="KW-1003">Cell membrane</keyword>
<dbReference type="PANTHER" id="PTHR30540:SF79">
    <property type="entry name" value="LOW AFFINITY POTASSIUM TRANSPORT SYSTEM PROTEIN KUP"/>
    <property type="match status" value="1"/>
</dbReference>
<feature type="transmembrane region" description="Helical" evidence="13">
    <location>
        <begin position="73"/>
        <end position="96"/>
    </location>
</feature>
<keyword evidence="11 13" id="KW-0406">Ion transport</keyword>
<dbReference type="Proteomes" id="UP000323258">
    <property type="component" value="Unassembled WGS sequence"/>
</dbReference>
<dbReference type="GO" id="GO:0015079">
    <property type="term" value="F:potassium ion transmembrane transporter activity"/>
    <property type="evidence" value="ECO:0007669"/>
    <property type="project" value="UniProtKB-UniRule"/>
</dbReference>
<feature type="transmembrane region" description="Helical" evidence="13">
    <location>
        <begin position="416"/>
        <end position="438"/>
    </location>
</feature>
<evidence type="ECO:0000256" key="11">
    <source>
        <dbReference type="ARBA" id="ARBA00023065"/>
    </source>
</evidence>
<keyword evidence="10 13" id="KW-1133">Transmembrane helix</keyword>
<evidence type="ECO:0000256" key="5">
    <source>
        <dbReference type="ARBA" id="ARBA00022519"/>
    </source>
</evidence>
<dbReference type="PANTHER" id="PTHR30540">
    <property type="entry name" value="OSMOTIC STRESS POTASSIUM TRANSPORTER"/>
    <property type="match status" value="1"/>
</dbReference>
<keyword evidence="6 13" id="KW-0633">Potassium transport</keyword>
<feature type="transmembrane region" description="Helical" evidence="13">
    <location>
        <begin position="388"/>
        <end position="409"/>
    </location>
</feature>
<feature type="region of interest" description="Disordered" evidence="14">
    <location>
        <begin position="1"/>
        <end position="28"/>
    </location>
</feature>
<reference evidence="17 18" key="2">
    <citation type="submission" date="2019-09" db="EMBL/GenBank/DDBJ databases">
        <title>Mesorhizobium sp. MaA-C15 isolated from Microcystis aeruginosa.</title>
        <authorList>
            <person name="Jeong S.E."/>
            <person name="Jin H.M."/>
            <person name="Jeon C.O."/>
        </authorList>
    </citation>
    <scope>NUCLEOTIDE SEQUENCE [LARGE SCALE GENOMIC DNA]</scope>
    <source>
        <strain evidence="17 18">MaA-C15</strain>
    </source>
</reference>
<keyword evidence="7 13" id="KW-0812">Transmembrane</keyword>
<evidence type="ECO:0000256" key="8">
    <source>
        <dbReference type="ARBA" id="ARBA00022847"/>
    </source>
</evidence>
<feature type="transmembrane region" description="Helical" evidence="13">
    <location>
        <begin position="266"/>
        <end position="289"/>
    </location>
</feature>
<organism evidence="17 18">
    <name type="scientific">Neoaquamicrobium microcysteis</name>
    <dbReference type="NCBI Taxonomy" id="2682781"/>
    <lineage>
        <taxon>Bacteria</taxon>
        <taxon>Pseudomonadati</taxon>
        <taxon>Pseudomonadota</taxon>
        <taxon>Alphaproteobacteria</taxon>
        <taxon>Hyphomicrobiales</taxon>
        <taxon>Phyllobacteriaceae</taxon>
        <taxon>Neoaquamicrobium</taxon>
    </lineage>
</organism>